<dbReference type="STRING" id="34720.A0A195FT26"/>
<comment type="similarity">
    <text evidence="3">Belongs to the mab-21 family.</text>
</comment>
<dbReference type="GO" id="GO:0016779">
    <property type="term" value="F:nucleotidyltransferase activity"/>
    <property type="evidence" value="ECO:0007669"/>
    <property type="project" value="UniProtKB-KW"/>
</dbReference>
<evidence type="ECO:0000259" key="13">
    <source>
        <dbReference type="Pfam" id="PF20266"/>
    </source>
</evidence>
<evidence type="ECO:0000256" key="10">
    <source>
        <dbReference type="ARBA" id="ARBA00023134"/>
    </source>
</evidence>
<evidence type="ECO:0000256" key="9">
    <source>
        <dbReference type="ARBA" id="ARBA00022842"/>
    </source>
</evidence>
<dbReference type="SMART" id="SM01265">
    <property type="entry name" value="Mab-21"/>
    <property type="match status" value="1"/>
</dbReference>
<evidence type="ECO:0000256" key="5">
    <source>
        <dbReference type="ARBA" id="ARBA00022695"/>
    </source>
</evidence>
<evidence type="ECO:0000256" key="4">
    <source>
        <dbReference type="ARBA" id="ARBA00022679"/>
    </source>
</evidence>
<dbReference type="GO" id="GO:0005525">
    <property type="term" value="F:GTP binding"/>
    <property type="evidence" value="ECO:0007669"/>
    <property type="project" value="UniProtKB-KW"/>
</dbReference>
<dbReference type="InterPro" id="IPR046906">
    <property type="entry name" value="Mab-21_HhH/H2TH-like"/>
</dbReference>
<gene>
    <name evidence="14" type="ORF">ALC56_01858</name>
</gene>
<comment type="cofactor">
    <cofactor evidence="2">
        <name>Mg(2+)</name>
        <dbReference type="ChEBI" id="CHEBI:18420"/>
    </cofactor>
</comment>
<evidence type="ECO:0000256" key="3">
    <source>
        <dbReference type="ARBA" id="ARBA00008307"/>
    </source>
</evidence>
<accession>A0A195FT26</accession>
<dbReference type="PANTHER" id="PTHR10656">
    <property type="entry name" value="CELL FATE DETERMINING PROTEIN MAB21-RELATED"/>
    <property type="match status" value="1"/>
</dbReference>
<organism evidence="14 15">
    <name type="scientific">Trachymyrmex septentrionalis</name>
    <dbReference type="NCBI Taxonomy" id="34720"/>
    <lineage>
        <taxon>Eukaryota</taxon>
        <taxon>Metazoa</taxon>
        <taxon>Ecdysozoa</taxon>
        <taxon>Arthropoda</taxon>
        <taxon>Hexapoda</taxon>
        <taxon>Insecta</taxon>
        <taxon>Pterygota</taxon>
        <taxon>Neoptera</taxon>
        <taxon>Endopterygota</taxon>
        <taxon>Hymenoptera</taxon>
        <taxon>Apocrita</taxon>
        <taxon>Aculeata</taxon>
        <taxon>Formicoidea</taxon>
        <taxon>Formicidae</taxon>
        <taxon>Myrmicinae</taxon>
        <taxon>Trachymyrmex</taxon>
    </lineage>
</organism>
<protein>
    <submittedName>
        <fullName evidence="14">Uncharacterized protein</fullName>
    </submittedName>
</protein>
<dbReference type="Pfam" id="PF20266">
    <property type="entry name" value="Mab-21_C"/>
    <property type="match status" value="1"/>
</dbReference>
<evidence type="ECO:0000256" key="2">
    <source>
        <dbReference type="ARBA" id="ARBA00001946"/>
    </source>
</evidence>
<keyword evidence="6" id="KW-0479">Metal-binding</keyword>
<name>A0A195FT26_9HYME</name>
<feature type="domain" description="Mab-21-like nucleotidyltransferase" evidence="12">
    <location>
        <begin position="93"/>
        <end position="187"/>
    </location>
</feature>
<comment type="cofactor">
    <cofactor evidence="1">
        <name>Mn(2+)</name>
        <dbReference type="ChEBI" id="CHEBI:29035"/>
    </cofactor>
</comment>
<dbReference type="Pfam" id="PF03281">
    <property type="entry name" value="Mab-21"/>
    <property type="match status" value="1"/>
</dbReference>
<evidence type="ECO:0000256" key="6">
    <source>
        <dbReference type="ARBA" id="ARBA00022723"/>
    </source>
</evidence>
<dbReference type="AlphaFoldDB" id="A0A195FT26"/>
<evidence type="ECO:0000256" key="7">
    <source>
        <dbReference type="ARBA" id="ARBA00022741"/>
    </source>
</evidence>
<dbReference type="PANTHER" id="PTHR10656:SF42">
    <property type="entry name" value="CYCLIC GMP-AMP SYNTHASE-LIKE PROTEIN-RELATED"/>
    <property type="match status" value="1"/>
</dbReference>
<keyword evidence="10" id="KW-0342">GTP-binding</keyword>
<feature type="domain" description="Mab-21-like HhH/H2TH-like" evidence="13">
    <location>
        <begin position="196"/>
        <end position="280"/>
    </location>
</feature>
<dbReference type="EMBL" id="KQ981276">
    <property type="protein sequence ID" value="KYN43596.1"/>
    <property type="molecule type" value="Genomic_DNA"/>
</dbReference>
<dbReference type="Gene3D" id="1.10.1410.40">
    <property type="match status" value="1"/>
</dbReference>
<evidence type="ECO:0000313" key="14">
    <source>
        <dbReference type="EMBL" id="KYN43596.1"/>
    </source>
</evidence>
<evidence type="ECO:0000256" key="11">
    <source>
        <dbReference type="ARBA" id="ARBA00023211"/>
    </source>
</evidence>
<evidence type="ECO:0000313" key="15">
    <source>
        <dbReference type="Proteomes" id="UP000078541"/>
    </source>
</evidence>
<evidence type="ECO:0000256" key="8">
    <source>
        <dbReference type="ARBA" id="ARBA00022840"/>
    </source>
</evidence>
<keyword evidence="7" id="KW-0547">Nucleotide-binding</keyword>
<reference evidence="14 15" key="1">
    <citation type="submission" date="2016-03" db="EMBL/GenBank/DDBJ databases">
        <title>Trachymyrmex septentrionalis WGS genome.</title>
        <authorList>
            <person name="Nygaard S."/>
            <person name="Hu H."/>
            <person name="Boomsma J."/>
            <person name="Zhang G."/>
        </authorList>
    </citation>
    <scope>NUCLEOTIDE SEQUENCE [LARGE SCALE GENOMIC DNA]</scope>
    <source>
        <strain evidence="14">Tsep2-gDNA-1</strain>
        <tissue evidence="14">Whole body</tissue>
    </source>
</reference>
<dbReference type="GO" id="GO:0046872">
    <property type="term" value="F:metal ion binding"/>
    <property type="evidence" value="ECO:0007669"/>
    <property type="project" value="UniProtKB-KW"/>
</dbReference>
<dbReference type="Gene3D" id="3.30.460.90">
    <property type="match status" value="2"/>
</dbReference>
<sequence>MTQVEDISRHLSNDNVFNKISRRFISMNSDAIRRNNELLRPLFKELENAMRKQCPLFEKTFQKIEWAGSFYKGTRIGQPEEYDLNFVIKLPFKEKDLQIKIKKTGPAFTLVIKFPERTIDIDVVPVLAFSPRITMPPKCSRRDILQSASENRRWSAVPKPLDNSKGFKDSQHRYWRLCFYEFEKDMICSHDYGSIKPVIRQLKKLRDTQKWHSIASYYLETLCYNKKEMFHISKKKPYTFLFFTMLEELHDALHNGKIEFYWDNNYNLLEKIGPVEMGNMECRLNNVLKSIRKNIKNDDYAIAKYVCEYLHFLHASNINPYE</sequence>
<keyword evidence="9" id="KW-0460">Magnesium</keyword>
<keyword evidence="15" id="KW-1185">Reference proteome</keyword>
<proteinExistence type="inferred from homology"/>
<dbReference type="Proteomes" id="UP000078541">
    <property type="component" value="Unassembled WGS sequence"/>
</dbReference>
<keyword evidence="11" id="KW-0464">Manganese</keyword>
<evidence type="ECO:0000256" key="1">
    <source>
        <dbReference type="ARBA" id="ARBA00001936"/>
    </source>
</evidence>
<keyword evidence="8" id="KW-0067">ATP-binding</keyword>
<keyword evidence="4" id="KW-0808">Transferase</keyword>
<keyword evidence="5" id="KW-0548">Nucleotidyltransferase</keyword>
<dbReference type="InterPro" id="IPR046903">
    <property type="entry name" value="Mab-21-like_nuc_Trfase"/>
</dbReference>
<dbReference type="InterPro" id="IPR024810">
    <property type="entry name" value="MAB21L/cGLR"/>
</dbReference>
<dbReference type="GO" id="GO:0005524">
    <property type="term" value="F:ATP binding"/>
    <property type="evidence" value="ECO:0007669"/>
    <property type="project" value="UniProtKB-KW"/>
</dbReference>
<evidence type="ECO:0000259" key="12">
    <source>
        <dbReference type="Pfam" id="PF03281"/>
    </source>
</evidence>